<reference evidence="1" key="1">
    <citation type="submission" date="2014-09" db="EMBL/GenBank/DDBJ databases">
        <authorList>
            <person name="Magalhaes I.L.F."/>
            <person name="Oliveira U."/>
            <person name="Santos F.R."/>
            <person name="Vidigal T.H.D.A."/>
            <person name="Brescovit A.D."/>
            <person name="Santos A.J."/>
        </authorList>
    </citation>
    <scope>NUCLEOTIDE SEQUENCE</scope>
    <source>
        <tissue evidence="1">Shoot tissue taken approximately 20 cm above the soil surface</tissue>
    </source>
</reference>
<dbReference type="AlphaFoldDB" id="A0A0A8YHY4"/>
<proteinExistence type="predicted"/>
<sequence>MPESVIQLIMVISSQY</sequence>
<organism evidence="1">
    <name type="scientific">Arundo donax</name>
    <name type="common">Giant reed</name>
    <name type="synonym">Donax arundinaceus</name>
    <dbReference type="NCBI Taxonomy" id="35708"/>
    <lineage>
        <taxon>Eukaryota</taxon>
        <taxon>Viridiplantae</taxon>
        <taxon>Streptophyta</taxon>
        <taxon>Embryophyta</taxon>
        <taxon>Tracheophyta</taxon>
        <taxon>Spermatophyta</taxon>
        <taxon>Magnoliopsida</taxon>
        <taxon>Liliopsida</taxon>
        <taxon>Poales</taxon>
        <taxon>Poaceae</taxon>
        <taxon>PACMAD clade</taxon>
        <taxon>Arundinoideae</taxon>
        <taxon>Arundineae</taxon>
        <taxon>Arundo</taxon>
    </lineage>
</organism>
<reference evidence="1" key="2">
    <citation type="journal article" date="2015" name="Data Brief">
        <title>Shoot transcriptome of the giant reed, Arundo donax.</title>
        <authorList>
            <person name="Barrero R.A."/>
            <person name="Guerrero F.D."/>
            <person name="Moolhuijzen P."/>
            <person name="Goolsby J.A."/>
            <person name="Tidwell J."/>
            <person name="Bellgard S.E."/>
            <person name="Bellgard M.I."/>
        </authorList>
    </citation>
    <scope>NUCLEOTIDE SEQUENCE</scope>
    <source>
        <tissue evidence="1">Shoot tissue taken approximately 20 cm above the soil surface</tissue>
    </source>
</reference>
<evidence type="ECO:0000313" key="1">
    <source>
        <dbReference type="EMBL" id="JAD22422.1"/>
    </source>
</evidence>
<protein>
    <submittedName>
        <fullName evidence="1">Uncharacterized protein</fullName>
    </submittedName>
</protein>
<dbReference type="EMBL" id="GBRH01275473">
    <property type="protein sequence ID" value="JAD22422.1"/>
    <property type="molecule type" value="Transcribed_RNA"/>
</dbReference>
<accession>A0A0A8YHY4</accession>
<name>A0A0A8YHY4_ARUDO</name>